<keyword evidence="1" id="KW-0472">Membrane</keyword>
<evidence type="ECO:0000256" key="1">
    <source>
        <dbReference type="SAM" id="Phobius"/>
    </source>
</evidence>
<proteinExistence type="predicted"/>
<dbReference type="EMBL" id="OFSQ01000035">
    <property type="protein sequence ID" value="SOY63302.1"/>
    <property type="molecule type" value="Genomic_DNA"/>
</dbReference>
<name>A0A975XC89_9BURK</name>
<dbReference type="AlphaFoldDB" id="A0A975XC89"/>
<evidence type="ECO:0008006" key="4">
    <source>
        <dbReference type="Google" id="ProtNLM"/>
    </source>
</evidence>
<protein>
    <recommendedName>
        <fullName evidence="4">Transmembrane protein</fullName>
    </recommendedName>
</protein>
<evidence type="ECO:0000313" key="3">
    <source>
        <dbReference type="Proteomes" id="UP000256780"/>
    </source>
</evidence>
<gene>
    <name evidence="2" type="ORF">CBM2587_B60314</name>
</gene>
<feature type="transmembrane region" description="Helical" evidence="1">
    <location>
        <begin position="46"/>
        <end position="70"/>
    </location>
</feature>
<feature type="transmembrane region" description="Helical" evidence="1">
    <location>
        <begin position="7"/>
        <end position="26"/>
    </location>
</feature>
<accession>A0A975XC89</accession>
<sequence>MAGVVSAFFSALIIWFWYGVSVHPLLFNKFIFFFVTREYTGRGDQLMIWFGWTLFLLLAIGSAFLIYLLFVRAGVRTAFFSPIRGRIRFNRATRMVYVLRPHYCGGNAAFEWDRLVALLKPYPARLERVADRRGFPLALYHPPFKHDDLLAEGEDVIFVGPTSLSGAPEYVAGRWEYIRRFMEEGPSVDYIADDAPPTYSRIPRYLPPDYSTYCGMPSYRQCLREMGAVFYLPLYRWLVQSTCTWPSFPDEWRSNSGLGEPEFKPVQTGAVMTALVYRAEGKLSKEDSAELMRHWGTADGLEEVLAR</sequence>
<keyword evidence="1" id="KW-1133">Transmembrane helix</keyword>
<comment type="caution">
    <text evidence="2">The sequence shown here is derived from an EMBL/GenBank/DDBJ whole genome shotgun (WGS) entry which is preliminary data.</text>
</comment>
<evidence type="ECO:0000313" key="2">
    <source>
        <dbReference type="EMBL" id="SOY63302.1"/>
    </source>
</evidence>
<keyword evidence="1" id="KW-0812">Transmembrane</keyword>
<reference evidence="2 3" key="1">
    <citation type="submission" date="2018-01" db="EMBL/GenBank/DDBJ databases">
        <authorList>
            <person name="Clerissi C."/>
        </authorList>
    </citation>
    <scope>NUCLEOTIDE SEQUENCE [LARGE SCALE GENOMIC DNA]</scope>
    <source>
        <strain evidence="2">Cupriavidus sp. LMG 19464</strain>
    </source>
</reference>
<dbReference type="Proteomes" id="UP000256780">
    <property type="component" value="Chromosome CBM2587_b"/>
</dbReference>
<organism evidence="2 3">
    <name type="scientific">Cupriavidus taiwanensis</name>
    <dbReference type="NCBI Taxonomy" id="164546"/>
    <lineage>
        <taxon>Bacteria</taxon>
        <taxon>Pseudomonadati</taxon>
        <taxon>Pseudomonadota</taxon>
        <taxon>Betaproteobacteria</taxon>
        <taxon>Burkholderiales</taxon>
        <taxon>Burkholderiaceae</taxon>
        <taxon>Cupriavidus</taxon>
    </lineage>
</organism>